<dbReference type="CDD" id="cd18873">
    <property type="entry name" value="NUDIX_NadM_like"/>
    <property type="match status" value="1"/>
</dbReference>
<dbReference type="SUPFAM" id="SSF52374">
    <property type="entry name" value="Nucleotidylyl transferase"/>
    <property type="match status" value="1"/>
</dbReference>
<proteinExistence type="predicted"/>
<dbReference type="Pfam" id="PF00293">
    <property type="entry name" value="NUDIX"/>
    <property type="match status" value="1"/>
</dbReference>
<name>A0A0U1Q2Y4_9BURK</name>
<dbReference type="Gene3D" id="3.90.79.10">
    <property type="entry name" value="Nucleoside Triphosphate Pyrophosphohydrolase"/>
    <property type="match status" value="1"/>
</dbReference>
<sequence>MPLPAFDAAVFIGRFQPFHNGHLAMVRHALAQARQVVIVLGSAHQCRTPKNPFTWQEREAMIRAALPPAVQGRVQFLPMRDFYDETRWVQAVQAGVDLLVDCGHGTSETVLRIALVGHFKDGSSAYLAQFPNWQLLNYPRQSETDATVVREACFAAPPPGDDSPAPAALLATLQAHVPPPVAQWLLQWRRQPEFAELRQEWQMLRDYKAAWACAPYPPVFVTVDALVQCQGQVLLVERGQRPGKGLYALPGGYLEQTETLWESCLRELREETALALPSSTWQQAWRTTRVFDHPDRSLRGRVITHVFHFDLGHGALPQVQGGDDAKTAQWVPIAQIGQMPERFFDDHFFILDVLLQLTHEVSATPQR</sequence>
<dbReference type="Pfam" id="PF01467">
    <property type="entry name" value="CTP_transf_like"/>
    <property type="match status" value="1"/>
</dbReference>
<accession>A0A0U1Q2Y4</accession>
<dbReference type="Gene3D" id="3.40.50.620">
    <property type="entry name" value="HUPs"/>
    <property type="match status" value="1"/>
</dbReference>
<dbReference type="PANTHER" id="PTHR21342">
    <property type="entry name" value="PHOSPHOPANTETHEINE ADENYLYLTRANSFERASE"/>
    <property type="match status" value="1"/>
</dbReference>
<dbReference type="InterPro" id="IPR004821">
    <property type="entry name" value="Cyt_trans-like"/>
</dbReference>
<evidence type="ECO:0000256" key="2">
    <source>
        <dbReference type="ARBA" id="ARBA00022695"/>
    </source>
</evidence>
<evidence type="ECO:0000256" key="1">
    <source>
        <dbReference type="ARBA" id="ARBA00022679"/>
    </source>
</evidence>
<dbReference type="GO" id="GO:0016779">
    <property type="term" value="F:nucleotidyltransferase activity"/>
    <property type="evidence" value="ECO:0007669"/>
    <property type="project" value="UniProtKB-KW"/>
</dbReference>
<dbReference type="RefSeq" id="WP_046740535.1">
    <property type="nucleotide sequence ID" value="NZ_LBNQ01000009.1"/>
</dbReference>
<dbReference type="PANTHER" id="PTHR21342:SF0">
    <property type="entry name" value="BIFUNCTIONAL NMN ADENYLYLTRANSFERASE_NUDIX HYDROLASE"/>
    <property type="match status" value="1"/>
</dbReference>
<dbReference type="PATRIC" id="fig|1610491.3.peg.313"/>
<dbReference type="OrthoDB" id="542521at2"/>
<evidence type="ECO:0000313" key="4">
    <source>
        <dbReference type="EMBL" id="KKW69100.1"/>
    </source>
</evidence>
<dbReference type="AlphaFoldDB" id="A0A0U1Q2Y4"/>
<dbReference type="InterPro" id="IPR014729">
    <property type="entry name" value="Rossmann-like_a/b/a_fold"/>
</dbReference>
<dbReference type="NCBIfam" id="TIGR00125">
    <property type="entry name" value="cyt_tran_rel"/>
    <property type="match status" value="1"/>
</dbReference>
<dbReference type="InterPro" id="IPR000086">
    <property type="entry name" value="NUDIX_hydrolase_dom"/>
</dbReference>
<evidence type="ECO:0000313" key="5">
    <source>
        <dbReference type="Proteomes" id="UP000050580"/>
    </source>
</evidence>
<keyword evidence="5" id="KW-1185">Reference proteome</keyword>
<dbReference type="STRING" id="1610491.AAV94_01525"/>
<comment type="caution">
    <text evidence="4">The sequence shown here is derived from an EMBL/GenBank/DDBJ whole genome shotgun (WGS) entry which is preliminary data.</text>
</comment>
<dbReference type="InterPro" id="IPR015797">
    <property type="entry name" value="NUDIX_hydrolase-like_dom_sf"/>
</dbReference>
<keyword evidence="1 4" id="KW-0808">Transferase</keyword>
<keyword evidence="2" id="KW-0548">Nucleotidyltransferase</keyword>
<organism evidence="4 5">
    <name type="scientific">Lampropedia cohaerens</name>
    <dbReference type="NCBI Taxonomy" id="1610491"/>
    <lineage>
        <taxon>Bacteria</taxon>
        <taxon>Pseudomonadati</taxon>
        <taxon>Pseudomonadota</taxon>
        <taxon>Betaproteobacteria</taxon>
        <taxon>Burkholderiales</taxon>
        <taxon>Comamonadaceae</taxon>
        <taxon>Lampropedia</taxon>
    </lineage>
</organism>
<gene>
    <name evidence="4" type="ORF">AAV94_01525</name>
</gene>
<dbReference type="PROSITE" id="PS51462">
    <property type="entry name" value="NUDIX"/>
    <property type="match status" value="1"/>
</dbReference>
<protein>
    <submittedName>
        <fullName evidence="4">Cytidyltransferase</fullName>
    </submittedName>
</protein>
<dbReference type="Proteomes" id="UP000050580">
    <property type="component" value="Unassembled WGS sequence"/>
</dbReference>
<dbReference type="EMBL" id="LBNQ01000009">
    <property type="protein sequence ID" value="KKW69100.1"/>
    <property type="molecule type" value="Genomic_DNA"/>
</dbReference>
<feature type="domain" description="Nudix hydrolase" evidence="3">
    <location>
        <begin position="215"/>
        <end position="354"/>
    </location>
</feature>
<dbReference type="SUPFAM" id="SSF55811">
    <property type="entry name" value="Nudix"/>
    <property type="match status" value="1"/>
</dbReference>
<evidence type="ECO:0000259" key="3">
    <source>
        <dbReference type="PROSITE" id="PS51462"/>
    </source>
</evidence>
<reference evidence="4 5" key="1">
    <citation type="submission" date="2015-05" db="EMBL/GenBank/DDBJ databases">
        <title>Draft genome sequence of Lampropedia sp. CT6, isolated from the microbial mat of a hot water spring, located at Manikaran, India.</title>
        <authorList>
            <person name="Tripathi C."/>
            <person name="Rani P."/>
            <person name="Mahato N.K."/>
            <person name="Lal R."/>
        </authorList>
    </citation>
    <scope>NUCLEOTIDE SEQUENCE [LARGE SCALE GENOMIC DNA]</scope>
    <source>
        <strain evidence="4 5">CT6</strain>
    </source>
</reference>